<evidence type="ECO:0000313" key="2">
    <source>
        <dbReference type="Proteomes" id="UP000195447"/>
    </source>
</evidence>
<name>A0A1Y4LXT4_9FIRM</name>
<organism evidence="1 2">
    <name type="scientific">Faecalitalea cylindroides</name>
    <dbReference type="NCBI Taxonomy" id="39483"/>
    <lineage>
        <taxon>Bacteria</taxon>
        <taxon>Bacillati</taxon>
        <taxon>Bacillota</taxon>
        <taxon>Erysipelotrichia</taxon>
        <taxon>Erysipelotrichales</taxon>
        <taxon>Erysipelotrichaceae</taxon>
        <taxon>Faecalitalea</taxon>
    </lineage>
</organism>
<keyword evidence="2" id="KW-1185">Reference proteome</keyword>
<dbReference type="EMBL" id="NFKM01000004">
    <property type="protein sequence ID" value="OUP61398.1"/>
    <property type="molecule type" value="Genomic_DNA"/>
</dbReference>
<protein>
    <submittedName>
        <fullName evidence="1">Uncharacterized protein</fullName>
    </submittedName>
</protein>
<comment type="caution">
    <text evidence="1">The sequence shown here is derived from an EMBL/GenBank/DDBJ whole genome shotgun (WGS) entry which is preliminary data.</text>
</comment>
<dbReference type="AlphaFoldDB" id="A0A1Y4LXT4"/>
<proteinExistence type="predicted"/>
<feature type="non-terminal residue" evidence="1">
    <location>
        <position position="1"/>
    </location>
</feature>
<dbReference type="Proteomes" id="UP000195447">
    <property type="component" value="Unassembled WGS sequence"/>
</dbReference>
<sequence>QGDQGTIRVFGSSCGVCSHVEFIPPKKDMIGKKDVSTTLNIGIEQIMHMTYECAEFERITRLNDIEAYEKLCDQTRLVVSILEQCSKGE</sequence>
<accession>A0A1Y4LXT4</accession>
<gene>
    <name evidence="1" type="ORF">B5F14_03555</name>
</gene>
<evidence type="ECO:0000313" key="1">
    <source>
        <dbReference type="EMBL" id="OUP61398.1"/>
    </source>
</evidence>
<reference evidence="2" key="1">
    <citation type="submission" date="2017-04" db="EMBL/GenBank/DDBJ databases">
        <title>Function of individual gut microbiota members based on whole genome sequencing of pure cultures obtained from chicken caecum.</title>
        <authorList>
            <person name="Medvecky M."/>
            <person name="Cejkova D."/>
            <person name="Polansky O."/>
            <person name="Karasova D."/>
            <person name="Kubasova T."/>
            <person name="Cizek A."/>
            <person name="Rychlik I."/>
        </authorList>
    </citation>
    <scope>NUCLEOTIDE SEQUENCE [LARGE SCALE GENOMIC DNA]</scope>
    <source>
        <strain evidence="2">An178</strain>
    </source>
</reference>